<dbReference type="EMBL" id="JARBJD010000055">
    <property type="protein sequence ID" value="KAK2956460.1"/>
    <property type="molecule type" value="Genomic_DNA"/>
</dbReference>
<organism evidence="1 2">
    <name type="scientific">Blattamonas nauphoetae</name>
    <dbReference type="NCBI Taxonomy" id="2049346"/>
    <lineage>
        <taxon>Eukaryota</taxon>
        <taxon>Metamonada</taxon>
        <taxon>Preaxostyla</taxon>
        <taxon>Oxymonadida</taxon>
        <taxon>Blattamonas</taxon>
    </lineage>
</organism>
<dbReference type="Proteomes" id="UP001281761">
    <property type="component" value="Unassembled WGS sequence"/>
</dbReference>
<sequence length="805" mass="90841">MTVLVQVPRHVSSDASVSRTISAKWASIGEECVISRIEGRESKVCPILIRGCRIPTPCPSYKRPVTELNTDTCQKRSYSECSPFLNWDDEKLASEDERVVVFRSLVATVKFKHAFDVSLETKAVKILESVKPRIGQSADAIVSSLASNSDEYLTDFVESIMVLLSSANSVITTTTMKMLDHLFYLCSTKLRLALVKADLIPQVLNILNPLSLSFTEAVDIHVHLLTILANSFFLSTPGGLSQLAINDNHEQQAVHETIFQQVLAPSEKYIGFILSIPSCLTTIDVDVSIHRFLFDMVNSQREWNRKGDAVRQLGNTVLRMLRMEGFEDVIEEKLQNDRDALSGIETNQTRIHLQPCVPSFGHQTLVVCALCVLWHHLVVSPNDPDSRSIVAAHSIAATVSLLRNRSVRRVGVNDDQRCGEWSSRVHWALEIDSVSSASTAPISLFLSPLLHRRHVLLPTFVATFPLHPPRHLTHASDCYAFLNWDEEELESENEKAVVFRSLVATLRLQPTLDDTLEWKAVTFLEFVDPIHRESAQAFLSCLGQTTDEPWTDFIESIMVLLSSTSYDITVTTMIVLDDLFYLCSSKIRLSLIKADLILQLITTLNPLSLSLVEAADIHTGLVKILRQVISFSTSDGLTKLGVEDRDEQHAVHEIVLPQALAPSKEYICHLCGNRNSNMDGCLPDELMLLISQLLQISIFYQRTMDFVQNMPVALTIPCCLTFIEFDSSISMFMNEMIALQREWNKERGEVRQRWKTVRRMLRMEGIEDVFEQKLRNDQKELEGGFIVSNSIDWNNLQGMNLARQE</sequence>
<reference evidence="1 2" key="1">
    <citation type="journal article" date="2022" name="bioRxiv">
        <title>Genomics of Preaxostyla Flagellates Illuminates Evolutionary Transitions and the Path Towards Mitochondrial Loss.</title>
        <authorList>
            <person name="Novak L.V.F."/>
            <person name="Treitli S.C."/>
            <person name="Pyrih J."/>
            <person name="Halakuc P."/>
            <person name="Pipaliya S.V."/>
            <person name="Vacek V."/>
            <person name="Brzon O."/>
            <person name="Soukal P."/>
            <person name="Eme L."/>
            <person name="Dacks J.B."/>
            <person name="Karnkowska A."/>
            <person name="Elias M."/>
            <person name="Hampl V."/>
        </authorList>
    </citation>
    <scope>NUCLEOTIDE SEQUENCE [LARGE SCALE GENOMIC DNA]</scope>
    <source>
        <strain evidence="1">NAU3</strain>
        <tissue evidence="1">Gut</tissue>
    </source>
</reference>
<evidence type="ECO:0000313" key="1">
    <source>
        <dbReference type="EMBL" id="KAK2956460.1"/>
    </source>
</evidence>
<comment type="caution">
    <text evidence="1">The sequence shown here is derived from an EMBL/GenBank/DDBJ whole genome shotgun (WGS) entry which is preliminary data.</text>
</comment>
<evidence type="ECO:0000313" key="2">
    <source>
        <dbReference type="Proteomes" id="UP001281761"/>
    </source>
</evidence>
<protein>
    <recommendedName>
        <fullName evidence="3">FPL domain-containing protein</fullName>
    </recommendedName>
</protein>
<accession>A0ABQ9XY85</accession>
<proteinExistence type="predicted"/>
<gene>
    <name evidence="1" type="ORF">BLNAU_8514</name>
</gene>
<keyword evidence="2" id="KW-1185">Reference proteome</keyword>
<name>A0ABQ9XY85_9EUKA</name>
<evidence type="ECO:0008006" key="3">
    <source>
        <dbReference type="Google" id="ProtNLM"/>
    </source>
</evidence>